<dbReference type="EMBL" id="VWSH01000001">
    <property type="protein sequence ID" value="KAA5537012.1"/>
    <property type="molecule type" value="Genomic_DNA"/>
</dbReference>
<keyword evidence="1" id="KW-1133">Transmembrane helix</keyword>
<keyword evidence="1" id="KW-0812">Transmembrane</keyword>
<dbReference type="Proteomes" id="UP000323632">
    <property type="component" value="Unassembled WGS sequence"/>
</dbReference>
<evidence type="ECO:0000313" key="3">
    <source>
        <dbReference type="Proteomes" id="UP000323632"/>
    </source>
</evidence>
<dbReference type="RefSeq" id="WP_150031588.1">
    <property type="nucleotide sequence ID" value="NZ_VWSH01000001.1"/>
</dbReference>
<accession>A0A5M6CST1</accession>
<evidence type="ECO:0000313" key="2">
    <source>
        <dbReference type="EMBL" id="KAA5537012.1"/>
    </source>
</evidence>
<evidence type="ECO:0000256" key="1">
    <source>
        <dbReference type="SAM" id="Phobius"/>
    </source>
</evidence>
<organism evidence="2 3">
    <name type="scientific">Taibaiella lutea</name>
    <dbReference type="NCBI Taxonomy" id="2608001"/>
    <lineage>
        <taxon>Bacteria</taxon>
        <taxon>Pseudomonadati</taxon>
        <taxon>Bacteroidota</taxon>
        <taxon>Chitinophagia</taxon>
        <taxon>Chitinophagales</taxon>
        <taxon>Chitinophagaceae</taxon>
        <taxon>Taibaiella</taxon>
    </lineage>
</organism>
<sequence length="91" mass="10337">MMDNLEHRLKQLRNQVPQSDTTSLYDSVLRKALMPQMPVIHFNQLKKVAAAVAALVLINASVVFWSLHKNNAEVNNVPNNAYLQSFNLSIY</sequence>
<keyword evidence="3" id="KW-1185">Reference proteome</keyword>
<dbReference type="AlphaFoldDB" id="A0A5M6CST1"/>
<reference evidence="2 3" key="1">
    <citation type="submission" date="2019-09" db="EMBL/GenBank/DDBJ databases">
        <title>Genome sequence and assembly of Taibaiella sp.</title>
        <authorList>
            <person name="Chhetri G."/>
        </authorList>
    </citation>
    <scope>NUCLEOTIDE SEQUENCE [LARGE SCALE GENOMIC DNA]</scope>
    <source>
        <strain evidence="2 3">KVB11</strain>
    </source>
</reference>
<comment type="caution">
    <text evidence="2">The sequence shown here is derived from an EMBL/GenBank/DDBJ whole genome shotgun (WGS) entry which is preliminary data.</text>
</comment>
<protein>
    <submittedName>
        <fullName evidence="2">Uncharacterized protein</fullName>
    </submittedName>
</protein>
<keyword evidence="1" id="KW-0472">Membrane</keyword>
<name>A0A5M6CST1_9BACT</name>
<feature type="transmembrane region" description="Helical" evidence="1">
    <location>
        <begin position="48"/>
        <end position="67"/>
    </location>
</feature>
<proteinExistence type="predicted"/>
<gene>
    <name evidence="2" type="ORF">F0919_04895</name>
</gene>